<feature type="compositionally biased region" description="Basic and acidic residues" evidence="1">
    <location>
        <begin position="155"/>
        <end position="177"/>
    </location>
</feature>
<feature type="compositionally biased region" description="Basic and acidic residues" evidence="1">
    <location>
        <begin position="66"/>
        <end position="86"/>
    </location>
</feature>
<organism evidence="2">
    <name type="scientific">Culex pipiens</name>
    <name type="common">House mosquito</name>
    <dbReference type="NCBI Taxonomy" id="7175"/>
    <lineage>
        <taxon>Eukaryota</taxon>
        <taxon>Metazoa</taxon>
        <taxon>Ecdysozoa</taxon>
        <taxon>Arthropoda</taxon>
        <taxon>Hexapoda</taxon>
        <taxon>Insecta</taxon>
        <taxon>Pterygota</taxon>
        <taxon>Neoptera</taxon>
        <taxon>Endopterygota</taxon>
        <taxon>Diptera</taxon>
        <taxon>Nematocera</taxon>
        <taxon>Culicoidea</taxon>
        <taxon>Culicidae</taxon>
        <taxon>Culicinae</taxon>
        <taxon>Culicini</taxon>
        <taxon>Culex</taxon>
        <taxon>Culex</taxon>
    </lineage>
</organism>
<protein>
    <submittedName>
        <fullName evidence="2">(northern house mosquito) hypothetical protein</fullName>
    </submittedName>
</protein>
<name>A0A8D8AL25_CULPI</name>
<reference evidence="2" key="1">
    <citation type="submission" date="2021-05" db="EMBL/GenBank/DDBJ databases">
        <authorList>
            <person name="Alioto T."/>
            <person name="Alioto T."/>
            <person name="Gomez Garrido J."/>
        </authorList>
    </citation>
    <scope>NUCLEOTIDE SEQUENCE</scope>
</reference>
<feature type="compositionally biased region" description="Polar residues" evidence="1">
    <location>
        <begin position="99"/>
        <end position="126"/>
    </location>
</feature>
<accession>A0A8D8AL25</accession>
<feature type="region of interest" description="Disordered" evidence="1">
    <location>
        <begin position="54"/>
        <end position="177"/>
    </location>
</feature>
<proteinExistence type="predicted"/>
<evidence type="ECO:0000256" key="1">
    <source>
        <dbReference type="SAM" id="MobiDB-lite"/>
    </source>
</evidence>
<dbReference type="AlphaFoldDB" id="A0A8D8AL25"/>
<dbReference type="EMBL" id="HBUE01037169">
    <property type="protein sequence ID" value="CAG6459271.1"/>
    <property type="molecule type" value="Transcribed_RNA"/>
</dbReference>
<evidence type="ECO:0000313" key="2">
    <source>
        <dbReference type="EMBL" id="CAG6459271.1"/>
    </source>
</evidence>
<feature type="compositionally biased region" description="Basic residues" evidence="1">
    <location>
        <begin position="133"/>
        <end position="148"/>
    </location>
</feature>
<sequence length="177" mass="20648">MQTHTRTIKHNKQVAVLKSCAEIICAYKDTVLHTHITIHRRVKGSRVTAKFVDPWDKPKSKLSPINDHKTNTARIHERERERAGRNDEDDDRKKRGPNRSRTLGPQITTPIETSASMRRPTATRQTVGDFKFKTPKIKNHRDSRKKIPKSIVPEPPREERTEVTQTHVRDRRDQQLD</sequence>